<protein>
    <submittedName>
        <fullName evidence="2">(rape) hypothetical protein</fullName>
    </submittedName>
</protein>
<organism evidence="2">
    <name type="scientific">Brassica napus</name>
    <name type="common">Rape</name>
    <dbReference type="NCBI Taxonomy" id="3708"/>
    <lineage>
        <taxon>Eukaryota</taxon>
        <taxon>Viridiplantae</taxon>
        <taxon>Streptophyta</taxon>
        <taxon>Embryophyta</taxon>
        <taxon>Tracheophyta</taxon>
        <taxon>Spermatophyta</taxon>
        <taxon>Magnoliopsida</taxon>
        <taxon>eudicotyledons</taxon>
        <taxon>Gunneridae</taxon>
        <taxon>Pentapetalae</taxon>
        <taxon>rosids</taxon>
        <taxon>malvids</taxon>
        <taxon>Brassicales</taxon>
        <taxon>Brassicaceae</taxon>
        <taxon>Brassiceae</taxon>
        <taxon>Brassica</taxon>
    </lineage>
</organism>
<dbReference type="EMBL" id="HG994363">
    <property type="protein sequence ID" value="CAF2047379.1"/>
    <property type="molecule type" value="Genomic_DNA"/>
</dbReference>
<proteinExistence type="predicted"/>
<keyword evidence="1" id="KW-0812">Transmembrane</keyword>
<keyword evidence="1" id="KW-0472">Membrane</keyword>
<keyword evidence="1" id="KW-1133">Transmembrane helix</keyword>
<sequence>MWLGLVRFGSSVSQTALDVCRLTLSEYHNLKDNGYGVVMMSLRSPLSFSVVLFCRLLFRCVPMEFRRELSSR</sequence>
<evidence type="ECO:0000256" key="1">
    <source>
        <dbReference type="SAM" id="Phobius"/>
    </source>
</evidence>
<dbReference type="AlphaFoldDB" id="A0A816PFF8"/>
<accession>A0A816PFF8</accession>
<reference evidence="2" key="1">
    <citation type="submission" date="2021-01" db="EMBL/GenBank/DDBJ databases">
        <authorList>
            <consortium name="Genoscope - CEA"/>
            <person name="William W."/>
        </authorList>
    </citation>
    <scope>NUCLEOTIDE SEQUENCE</scope>
</reference>
<dbReference type="Proteomes" id="UP001295469">
    <property type="component" value="Chromosome A09"/>
</dbReference>
<gene>
    <name evidence="2" type="ORF">DARMORV10_A09P46890.1</name>
</gene>
<evidence type="ECO:0000313" key="2">
    <source>
        <dbReference type="EMBL" id="CAF2047379.1"/>
    </source>
</evidence>
<name>A0A816PFF8_BRANA</name>
<feature type="transmembrane region" description="Helical" evidence="1">
    <location>
        <begin position="34"/>
        <end position="58"/>
    </location>
</feature>